<reference evidence="3" key="1">
    <citation type="submission" date="2013-09" db="EMBL/GenBank/DDBJ databases">
        <title>Corchorus olitorius genome sequencing.</title>
        <authorList>
            <person name="Alam M."/>
            <person name="Haque M.S."/>
            <person name="Islam M.S."/>
            <person name="Emdad E.M."/>
            <person name="Islam M.M."/>
            <person name="Ahmed B."/>
            <person name="Halim A."/>
            <person name="Hossen Q.M.M."/>
            <person name="Hossain M.Z."/>
            <person name="Ahmed R."/>
            <person name="Khan M.M."/>
            <person name="Islam R."/>
            <person name="Rashid M.M."/>
            <person name="Khan S.A."/>
            <person name="Rahman M.S."/>
            <person name="Alam M."/>
            <person name="Yahiya A.S."/>
            <person name="Khan M.S."/>
            <person name="Azam M.S."/>
            <person name="Haque T."/>
            <person name="Lashkar M.Z.H."/>
            <person name="Akhand A.I."/>
            <person name="Morshed G."/>
            <person name="Roy S."/>
            <person name="Uddin K.S."/>
            <person name="Rabeya T."/>
            <person name="Hossain A.S."/>
            <person name="Chowdhury A."/>
            <person name="Snigdha A.R."/>
            <person name="Mortoza M.S."/>
            <person name="Matin S.A."/>
            <person name="Hoque S.M.E."/>
            <person name="Islam M.K."/>
            <person name="Roy D.K."/>
            <person name="Haider R."/>
            <person name="Moosa M.M."/>
            <person name="Elias S.M."/>
            <person name="Hasan A.M."/>
            <person name="Jahan S."/>
            <person name="Shafiuddin M."/>
            <person name="Mahmood N."/>
            <person name="Shommy N.S."/>
        </authorList>
    </citation>
    <scope>NUCLEOTIDE SEQUENCE [LARGE SCALE GENOMIC DNA]</scope>
    <source>
        <strain evidence="3">cv. O-4</strain>
    </source>
</reference>
<evidence type="ECO:0000313" key="1">
    <source>
        <dbReference type="EMBL" id="OMO53196.1"/>
    </source>
</evidence>
<evidence type="ECO:0000313" key="2">
    <source>
        <dbReference type="EMBL" id="OMP06896.1"/>
    </source>
</evidence>
<dbReference type="Proteomes" id="UP000187203">
    <property type="component" value="Unassembled WGS sequence"/>
</dbReference>
<comment type="caution">
    <text evidence="1">The sequence shown here is derived from an EMBL/GenBank/DDBJ whole genome shotgun (WGS) entry which is preliminary data.</text>
</comment>
<gene>
    <name evidence="2" type="ORF">COLO4_07814</name>
    <name evidence="1" type="ORF">COLO4_36815</name>
</gene>
<accession>A0A1R3G564</accession>
<reference evidence="1" key="2">
    <citation type="submission" date="2013-09" db="EMBL/GenBank/DDBJ databases">
        <authorList>
            <person name="Alam M."/>
            <person name="Haque M.S."/>
            <person name="Islam M.S."/>
            <person name="Emdad E.M."/>
            <person name="Islam M.M."/>
            <person name="Ahmed B."/>
            <person name="Halim A."/>
            <person name="Hossen Q.M.M."/>
            <person name="Hossain M.Z."/>
            <person name="Ahmed R."/>
            <person name="Khan M.M."/>
            <person name="Islam R."/>
            <person name="Rashid M.M."/>
            <person name="Khan S.A."/>
            <person name="Rahman M.S."/>
            <person name="Alam M."/>
            <person name="Yahiya A.S."/>
            <person name="Khan M.S."/>
            <person name="Azam M.S."/>
            <person name="Haque T."/>
            <person name="Lashkar M.Z.H."/>
            <person name="Akhand A.I."/>
            <person name="Morshed G."/>
            <person name="Roy S."/>
            <person name="Uddin K.S."/>
            <person name="Rabeya T."/>
            <person name="Hossain A.S."/>
            <person name="Chowdhury A."/>
            <person name="Snigdha A.R."/>
            <person name="Mortoza M.S."/>
            <person name="Matin S.A."/>
            <person name="Hoque S.M.E."/>
            <person name="Islam M.K."/>
            <person name="Roy D.K."/>
            <person name="Haider R."/>
            <person name="Moosa M.M."/>
            <person name="Elias S.M."/>
            <person name="Hasan A.M."/>
            <person name="Jahan S."/>
            <person name="Shafiuddin M."/>
            <person name="Mahmood N."/>
            <person name="Shommy N.S."/>
        </authorList>
    </citation>
    <scope>NUCLEOTIDE SEQUENCE</scope>
    <source>
        <tissue evidence="1">Whole seedlings</tissue>
    </source>
</reference>
<dbReference type="AlphaFoldDB" id="A0A1R3G564"/>
<name>A0A1R3G564_9ROSI</name>
<reference evidence="1" key="3">
    <citation type="journal article" date="2017" name="Nat. Plants">
        <title>Comparative genomics of two jute species and insight into fibre biogenesis.</title>
        <authorList>
            <person name="Islam M.S."/>
            <person name="Saito J.A."/>
            <person name="Emdad E.M."/>
            <person name="Ahmed B."/>
            <person name="Islam M.M."/>
            <person name="Halim A."/>
            <person name="Hossen Q.M."/>
            <person name="Hossain M.Z."/>
            <person name="Ahmed R."/>
            <person name="Hossain M.S."/>
            <person name="Kabir S.M."/>
            <person name="Khan M.S."/>
            <person name="Khan M.M."/>
            <person name="Hasan R."/>
            <person name="Aktar N."/>
            <person name="Honi U."/>
            <person name="Islam R."/>
            <person name="Rashid M.M."/>
            <person name="Wan X."/>
            <person name="Hou S."/>
            <person name="Haque T."/>
            <person name="Azam M.S."/>
            <person name="Moosa M.M."/>
            <person name="Elias S.M."/>
            <person name="Hasan A.M."/>
            <person name="Mahmood N."/>
            <person name="Shafiuddin M."/>
            <person name="Shahid S."/>
            <person name="Shommu N.S."/>
            <person name="Jahan S."/>
            <person name="Roy S."/>
            <person name="Chowdhury A."/>
            <person name="Akhand A.I."/>
            <person name="Nisho G.M."/>
            <person name="Uddin K.S."/>
            <person name="Rabeya T."/>
            <person name="Hoque S.M."/>
            <person name="Snigdha A.R."/>
            <person name="Mortoza S."/>
            <person name="Matin S.A."/>
            <person name="Islam M.K."/>
            <person name="Lashkar M.Z."/>
            <person name="Zaman M."/>
            <person name="Yuryev A."/>
            <person name="Uddin M.K."/>
            <person name="Rahman M.S."/>
            <person name="Haque M.S."/>
            <person name="Alam M.M."/>
            <person name="Khan H."/>
            <person name="Alam M."/>
        </authorList>
    </citation>
    <scope>NUCLEOTIDE SEQUENCE</scope>
    <source>
        <tissue evidence="1">Whole seedlings</tissue>
    </source>
</reference>
<sequence length="51" mass="6224">MVRLWRMRRFFFLERIVLERGRVGGSPGEEVKKMRMWRSELADELEKVISL</sequence>
<evidence type="ECO:0000313" key="3">
    <source>
        <dbReference type="Proteomes" id="UP000187203"/>
    </source>
</evidence>
<dbReference type="EMBL" id="AWUE01023630">
    <property type="protein sequence ID" value="OMO53196.1"/>
    <property type="molecule type" value="Genomic_DNA"/>
</dbReference>
<keyword evidence="3" id="KW-1185">Reference proteome</keyword>
<organism evidence="1 3">
    <name type="scientific">Corchorus olitorius</name>
    <dbReference type="NCBI Taxonomy" id="93759"/>
    <lineage>
        <taxon>Eukaryota</taxon>
        <taxon>Viridiplantae</taxon>
        <taxon>Streptophyta</taxon>
        <taxon>Embryophyta</taxon>
        <taxon>Tracheophyta</taxon>
        <taxon>Spermatophyta</taxon>
        <taxon>Magnoliopsida</taxon>
        <taxon>eudicotyledons</taxon>
        <taxon>Gunneridae</taxon>
        <taxon>Pentapetalae</taxon>
        <taxon>rosids</taxon>
        <taxon>malvids</taxon>
        <taxon>Malvales</taxon>
        <taxon>Malvaceae</taxon>
        <taxon>Grewioideae</taxon>
        <taxon>Apeibeae</taxon>
        <taxon>Corchorus</taxon>
    </lineage>
</organism>
<protein>
    <submittedName>
        <fullName evidence="1">Uncharacterized protein</fullName>
    </submittedName>
</protein>
<proteinExistence type="predicted"/>
<dbReference type="EMBL" id="AWUE01013466">
    <property type="protein sequence ID" value="OMP06896.1"/>
    <property type="molecule type" value="Genomic_DNA"/>
</dbReference>